<dbReference type="SUPFAM" id="SSF48403">
    <property type="entry name" value="Ankyrin repeat"/>
    <property type="match status" value="2"/>
</dbReference>
<evidence type="ECO:0000313" key="5">
    <source>
        <dbReference type="EMBL" id="TQV97173.1"/>
    </source>
</evidence>
<protein>
    <submittedName>
        <fullName evidence="5">Ankyrin repeat protein</fullName>
    </submittedName>
</protein>
<dbReference type="PROSITE" id="PS50088">
    <property type="entry name" value="ANK_REPEAT"/>
    <property type="match status" value="4"/>
</dbReference>
<evidence type="ECO:0000313" key="6">
    <source>
        <dbReference type="Proteomes" id="UP000315783"/>
    </source>
</evidence>
<dbReference type="STRING" id="43265.A0A545V633"/>
<evidence type="ECO:0000256" key="2">
    <source>
        <dbReference type="ARBA" id="ARBA00023043"/>
    </source>
</evidence>
<reference evidence="5 6" key="1">
    <citation type="journal article" date="2019" name="Appl. Microbiol. Biotechnol.">
        <title>Genome sequence of Isaria javanica and comparative genome analysis insights into family S53 peptidase evolution in fungal entomopathogens.</title>
        <authorList>
            <person name="Lin R."/>
            <person name="Zhang X."/>
            <person name="Xin B."/>
            <person name="Zou M."/>
            <person name="Gao Y."/>
            <person name="Qin F."/>
            <person name="Hu Q."/>
            <person name="Xie B."/>
            <person name="Cheng X."/>
        </authorList>
    </citation>
    <scope>NUCLEOTIDE SEQUENCE [LARGE SCALE GENOMIC DNA]</scope>
    <source>
        <strain evidence="5 6">IJ1G</strain>
    </source>
</reference>
<comment type="caution">
    <text evidence="5">The sequence shown here is derived from an EMBL/GenBank/DDBJ whole genome shotgun (WGS) entry which is preliminary data.</text>
</comment>
<gene>
    <name evidence="5" type="ORF">IF1G_04413</name>
</gene>
<feature type="repeat" description="ANK" evidence="3">
    <location>
        <begin position="1467"/>
        <end position="1499"/>
    </location>
</feature>
<evidence type="ECO:0000256" key="3">
    <source>
        <dbReference type="PROSITE-ProRule" id="PRU00023"/>
    </source>
</evidence>
<name>A0A545V633_9HYPO</name>
<dbReference type="InterPro" id="IPR036770">
    <property type="entry name" value="Ankyrin_rpt-contain_sf"/>
</dbReference>
<dbReference type="InterPro" id="IPR002110">
    <property type="entry name" value="Ankyrin_rpt"/>
</dbReference>
<proteinExistence type="predicted"/>
<dbReference type="OrthoDB" id="539213at2759"/>
<keyword evidence="1" id="KW-0677">Repeat</keyword>
<dbReference type="Pfam" id="PF12796">
    <property type="entry name" value="Ank_2"/>
    <property type="match status" value="2"/>
</dbReference>
<dbReference type="PANTHER" id="PTHR24198:SF165">
    <property type="entry name" value="ANKYRIN REPEAT-CONTAINING PROTEIN-RELATED"/>
    <property type="match status" value="1"/>
</dbReference>
<dbReference type="PROSITE" id="PS50297">
    <property type="entry name" value="ANK_REP_REGION"/>
    <property type="match status" value="4"/>
</dbReference>
<feature type="repeat" description="ANK" evidence="3">
    <location>
        <begin position="531"/>
        <end position="563"/>
    </location>
</feature>
<feature type="region of interest" description="Disordered" evidence="4">
    <location>
        <begin position="1784"/>
        <end position="1811"/>
    </location>
</feature>
<dbReference type="Gene3D" id="1.25.40.20">
    <property type="entry name" value="Ankyrin repeat-containing domain"/>
    <property type="match status" value="4"/>
</dbReference>
<feature type="repeat" description="ANK" evidence="3">
    <location>
        <begin position="564"/>
        <end position="596"/>
    </location>
</feature>
<sequence>MEALPQLPVPHGQLSRYISDNPDKSMIEIMEPYRKYEAELRGVFAQDRQNPALNDPYINVLPLFTKDTSCITTRARDLASESEEEKSKYIMALPDEQRRAHGSPATVGSIDEFQKNFNLFSESSLSELDWNNVVAAGSSVINCLLPVPEAFNVNKRKLREYYHEKFCPASDVDLFLYGLTHDEAVEKIKQIEQAVRDAILSEVTVVRTKYAITIASQYPVRHVQIVLRVYKSISEILTGFDIDAAGGAYNGKQVYVTPRALGSFITQVNHVDLSRRSPSYENRLSKYSHRNFEVYWADLDRKRVDPTIFERSFQRTLGLARLLVLERLPTSSARETYQNKRRQERGRPQLHRQNFRLFGNIKGNHEDEIADWLSEEDVSSYHTFTVPYGEKFHAKRIEKLCYTRDLLLNAEWNQSKDRKVYLHRHPAFFGRVQDVIEDCCGGCPVPVTSEETEVAEKEAEIYISGKVSFMIDDPGRQQIGSFNPLTEQDWTDMAYVGNTARLCQSIVDGDLDDVMNWLSQDGADPNQRDYTGRSPLQLAVTSSTAEIVKCLVDHGARLRARLADGKTALHMAAARGNSEIVKILMEKSISNEEEENDKQDRKRRAEKSESQPPTATEPETKGPSNSDEESGSEDEDSDGELIEATETAVDVVSVVTGSFVNVKNGASTDDDGQPEESEDEPDYYQIDLLAWDIPCSPLHLAIAAGHEHIVELLCDYGADSILPVKFLNHENAAILTLVLALSLPPAKAKSMAELLLRLGAMCSQAEGNGCTAFHRYLRSGKSEMVDLLLTNDRAAAKAAVNHLLMSGYSWNMNVEAPLQVAIENGDSIMAIKLLDIGARPEIDFDTWLKASQFSTGMHYSANNLEENKKMFKRNVEQPLLTAVRAASADVALRLIEGGANVNCLTPNSEQLLQNAYMRSYNKGESVLDILRHIIKQLSETVEEGRSAGKPKLVPGMDEYLAKLTPGSYLHTLVSYDIESKKKHFERSLECYEKDAKKDEVWSGLKEKQEALDSAVSELKRIEEAMLNAGAKTFAELYPDVETAKENNGNRYYAAEKEKDAAYDFDLWFHNDRNMTDSRRQGYIELMEAAWQGDISKIKSLTLQPWGVDQDQPPLMADIRDNHNHTPFSFAFLRGHYDTARAVLEIIQAQWTPQEKDEVRYKIEGDEDGDEDDEYSDDGEGYSDDDDDVSENHVRIVTEKVDKKYTIDNIGEVSMQIKSHTKPAERLMAGCRVFTFENGKFKDGEVHGTLFAHVIKNDDMTGLKELLDMAQHFSEAPKPGDEERKSTFTFKDEDFILAVRSGNTQALRQIIKKTGAGVPLDSLVKKSGVEIKQKPRYYQGLTVYGKKRKDWANAGRDMVVRTSGVQTPPLLHAALGGRLECVEFFLSDVPHRLYSEFSKTKQARDDSRLKHLMDAPGGFNRAISKWLGADNELVLHCAVMADPSPESNELVEYLVETCPGSLEKKAAGGCTPLMIACQLGRIGFAKILIAAGADQSTRNDKGENIVHAVIKPRSPVCRTRTLLNLLDADLRKHLFQQRRNLKENGTTPLHSWILAYNTRTYSGASTREVVAMLRLVLEYSGGEELDMLNGAGDTCLHSAIAQGQLAVIRHLVDFRPQLLYRENAVGRTPAELAGDQLAARVFQYRDSSRSSSAYHGGGGGEARRSALGLKERPPGEFLLDRVAQDEALRTRAEAMHAASGLAEAYTPHQLTRILGAMGLDNPQRWDRNDLQAPGLDARVVWDLCGVAMRRHAGGKRRLVSLNEANDVARRLGESDVTSRYFSVNSRRRAEDDDDDDDEDGDKNEDEDKKLSDFVRDSLHRAAEWLVQERDADAEKAIPECAQCHKHHTDEE</sequence>
<dbReference type="PRINTS" id="PR01415">
    <property type="entry name" value="ANKYRIN"/>
</dbReference>
<organism evidence="5 6">
    <name type="scientific">Cordyceps javanica</name>
    <dbReference type="NCBI Taxonomy" id="43265"/>
    <lineage>
        <taxon>Eukaryota</taxon>
        <taxon>Fungi</taxon>
        <taxon>Dikarya</taxon>
        <taxon>Ascomycota</taxon>
        <taxon>Pezizomycotina</taxon>
        <taxon>Sordariomycetes</taxon>
        <taxon>Hypocreomycetidae</taxon>
        <taxon>Hypocreales</taxon>
        <taxon>Cordycipitaceae</taxon>
        <taxon>Cordyceps</taxon>
    </lineage>
</organism>
<dbReference type="SMART" id="SM00248">
    <property type="entry name" value="ANK"/>
    <property type="match status" value="11"/>
</dbReference>
<feature type="compositionally biased region" description="Acidic residues" evidence="4">
    <location>
        <begin position="1790"/>
        <end position="1803"/>
    </location>
</feature>
<dbReference type="Pfam" id="PF00023">
    <property type="entry name" value="Ank"/>
    <property type="match status" value="1"/>
</dbReference>
<keyword evidence="2 3" id="KW-0040">ANK repeat</keyword>
<dbReference type="PANTHER" id="PTHR24198">
    <property type="entry name" value="ANKYRIN REPEAT AND PROTEIN KINASE DOMAIN-CONTAINING PROTEIN"/>
    <property type="match status" value="1"/>
</dbReference>
<dbReference type="Proteomes" id="UP000315783">
    <property type="component" value="Unassembled WGS sequence"/>
</dbReference>
<dbReference type="EMBL" id="SPUK01000005">
    <property type="protein sequence ID" value="TQV97173.1"/>
    <property type="molecule type" value="Genomic_DNA"/>
</dbReference>
<feature type="compositionally biased region" description="Acidic residues" evidence="4">
    <location>
        <begin position="1164"/>
        <end position="1188"/>
    </location>
</feature>
<accession>A0A545V633</accession>
<feature type="repeat" description="ANK" evidence="3">
    <location>
        <begin position="696"/>
        <end position="719"/>
    </location>
</feature>
<feature type="region of interest" description="Disordered" evidence="4">
    <location>
        <begin position="1156"/>
        <end position="1191"/>
    </location>
</feature>
<keyword evidence="6" id="KW-1185">Reference proteome</keyword>
<evidence type="ECO:0000256" key="1">
    <source>
        <dbReference type="ARBA" id="ARBA00022737"/>
    </source>
</evidence>
<feature type="region of interest" description="Disordered" evidence="4">
    <location>
        <begin position="590"/>
        <end position="639"/>
    </location>
</feature>
<feature type="compositionally biased region" description="Acidic residues" evidence="4">
    <location>
        <begin position="626"/>
        <end position="639"/>
    </location>
</feature>
<evidence type="ECO:0000256" key="4">
    <source>
        <dbReference type="SAM" id="MobiDB-lite"/>
    </source>
</evidence>